<gene>
    <name evidence="1" type="ORF">B0T26DRAFT_713610</name>
</gene>
<accession>A0AA40DWV8</accession>
<dbReference type="EMBL" id="JAUIRO010000004">
    <property type="protein sequence ID" value="KAK0718565.1"/>
    <property type="molecule type" value="Genomic_DNA"/>
</dbReference>
<evidence type="ECO:0000313" key="2">
    <source>
        <dbReference type="Proteomes" id="UP001172101"/>
    </source>
</evidence>
<protein>
    <submittedName>
        <fullName evidence="1">Uncharacterized protein</fullName>
    </submittedName>
</protein>
<keyword evidence="2" id="KW-1185">Reference proteome</keyword>
<dbReference type="GeneID" id="85325400"/>
<dbReference type="Proteomes" id="UP001172101">
    <property type="component" value="Unassembled WGS sequence"/>
</dbReference>
<dbReference type="AlphaFoldDB" id="A0AA40DWV8"/>
<dbReference type="RefSeq" id="XP_060297358.1">
    <property type="nucleotide sequence ID" value="XM_060442130.1"/>
</dbReference>
<comment type="caution">
    <text evidence="1">The sequence shown here is derived from an EMBL/GenBank/DDBJ whole genome shotgun (WGS) entry which is preliminary data.</text>
</comment>
<evidence type="ECO:0000313" key="1">
    <source>
        <dbReference type="EMBL" id="KAK0718565.1"/>
    </source>
</evidence>
<reference evidence="1" key="1">
    <citation type="submission" date="2023-06" db="EMBL/GenBank/DDBJ databases">
        <title>Genome-scale phylogeny and comparative genomics of the fungal order Sordariales.</title>
        <authorList>
            <consortium name="Lawrence Berkeley National Laboratory"/>
            <person name="Hensen N."/>
            <person name="Bonometti L."/>
            <person name="Westerberg I."/>
            <person name="Brannstrom I.O."/>
            <person name="Guillou S."/>
            <person name="Cros-Aarteil S."/>
            <person name="Calhoun S."/>
            <person name="Haridas S."/>
            <person name="Kuo A."/>
            <person name="Mondo S."/>
            <person name="Pangilinan J."/>
            <person name="Riley R."/>
            <person name="LaButti K."/>
            <person name="Andreopoulos B."/>
            <person name="Lipzen A."/>
            <person name="Chen C."/>
            <person name="Yanf M."/>
            <person name="Daum C."/>
            <person name="Ng V."/>
            <person name="Clum A."/>
            <person name="Steindorff A."/>
            <person name="Ohm R."/>
            <person name="Martin F."/>
            <person name="Silar P."/>
            <person name="Natvig D."/>
            <person name="Lalanne C."/>
            <person name="Gautier V."/>
            <person name="Ament-velasquez S.L."/>
            <person name="Kruys A."/>
            <person name="Hutchinson M.I."/>
            <person name="Powell A.J."/>
            <person name="Barry K."/>
            <person name="Miller A.N."/>
            <person name="Grigoriev I.V."/>
            <person name="Debuchy R."/>
            <person name="Gladieux P."/>
            <person name="Thoren M.H."/>
            <person name="Johannesson H."/>
        </authorList>
    </citation>
    <scope>NUCLEOTIDE SEQUENCE</scope>
    <source>
        <strain evidence="1">SMH2392-1A</strain>
    </source>
</reference>
<sequence length="263" mass="29414">MTVQQQQSRFSDADQESVYVLLHGYTADAVEEEGNERPFVAPDTEEERNRVWTAWTEFCGLTGQKEGAVDSCGVGPCRFWVTFAQDPTAAKVQAPVRAFLHQYVQSSCKERVVLGPEERAMIRTVNSAYSVIEIWRRLVAAAEDKVLPLERRALRGKGKYLEAERLFLKWPQEGEKREGPAYSIVKWILRSLTPTLGLEMKPAYAKVEATAADIILVLTALYTRAGDIPASPVTRASFHNAVIQMGTGAFRPGVLEDTLCKQY</sequence>
<proteinExistence type="predicted"/>
<organism evidence="1 2">
    <name type="scientific">Lasiosphaeria miniovina</name>
    <dbReference type="NCBI Taxonomy" id="1954250"/>
    <lineage>
        <taxon>Eukaryota</taxon>
        <taxon>Fungi</taxon>
        <taxon>Dikarya</taxon>
        <taxon>Ascomycota</taxon>
        <taxon>Pezizomycotina</taxon>
        <taxon>Sordariomycetes</taxon>
        <taxon>Sordariomycetidae</taxon>
        <taxon>Sordariales</taxon>
        <taxon>Lasiosphaeriaceae</taxon>
        <taxon>Lasiosphaeria</taxon>
    </lineage>
</organism>
<name>A0AA40DWV8_9PEZI</name>